<dbReference type="PANTHER" id="PTHR11361:SF14">
    <property type="entry name" value="DNA MISMATCH REPAIR PROTEIN MUTS, TYPE 2"/>
    <property type="match status" value="1"/>
</dbReference>
<dbReference type="Proteomes" id="UP000016630">
    <property type="component" value="Unassembled WGS sequence"/>
</dbReference>
<dbReference type="InterPro" id="IPR000432">
    <property type="entry name" value="DNA_mismatch_repair_MutS_C"/>
</dbReference>
<dbReference type="PATRIC" id="fig|1227271.3.peg.378"/>
<dbReference type="Gene3D" id="3.40.50.300">
    <property type="entry name" value="P-loop containing nucleotide triphosphate hydrolases"/>
    <property type="match status" value="1"/>
</dbReference>
<dbReference type="GO" id="GO:0140664">
    <property type="term" value="F:ATP-dependent DNA damage sensor activity"/>
    <property type="evidence" value="ECO:0007669"/>
    <property type="project" value="InterPro"/>
</dbReference>
<evidence type="ECO:0000313" key="7">
    <source>
        <dbReference type="Proteomes" id="UP000016630"/>
    </source>
</evidence>
<evidence type="ECO:0000256" key="4">
    <source>
        <dbReference type="SAM" id="Coils"/>
    </source>
</evidence>
<keyword evidence="2" id="KW-0067">ATP-binding</keyword>
<comment type="caution">
    <text evidence="6">The sequence shown here is derived from an EMBL/GenBank/DDBJ whole genome shotgun (WGS) entry which is preliminary data.</text>
</comment>
<evidence type="ECO:0000256" key="3">
    <source>
        <dbReference type="ARBA" id="ARBA00023125"/>
    </source>
</evidence>
<dbReference type="SMART" id="SM00534">
    <property type="entry name" value="MUTSac"/>
    <property type="match status" value="1"/>
</dbReference>
<dbReference type="Pfam" id="PF00488">
    <property type="entry name" value="MutS_V"/>
    <property type="match status" value="1"/>
</dbReference>
<keyword evidence="4" id="KW-0175">Coiled coil</keyword>
<evidence type="ECO:0000313" key="6">
    <source>
        <dbReference type="EMBL" id="ERJ68403.1"/>
    </source>
</evidence>
<feature type="coiled-coil region" evidence="4">
    <location>
        <begin position="151"/>
        <end position="185"/>
    </location>
</feature>
<reference evidence="6 7" key="1">
    <citation type="submission" date="2013-06" db="EMBL/GenBank/DDBJ databases">
        <authorList>
            <person name="Weinstock G."/>
            <person name="Sodergren E."/>
            <person name="Lobos E.A."/>
            <person name="Fulton L."/>
            <person name="Fulton R."/>
            <person name="Courtney L."/>
            <person name="Fronick C."/>
            <person name="O'Laughlin M."/>
            <person name="Godfrey J."/>
            <person name="Wilson R.M."/>
            <person name="Miner T."/>
            <person name="Farmer C."/>
            <person name="Delehaunty K."/>
            <person name="Cordes M."/>
            <person name="Minx P."/>
            <person name="Tomlinson C."/>
            <person name="Chen J."/>
            <person name="Wollam A."/>
            <person name="Pepin K.H."/>
            <person name="Bhonagiri V."/>
            <person name="Zhang X."/>
            <person name="Warren W."/>
            <person name="Mitreva M."/>
            <person name="Mardis E.R."/>
            <person name="Wilson R.K."/>
        </authorList>
    </citation>
    <scope>NUCLEOTIDE SEQUENCE [LARGE SCALE GENOMIC DNA]</scope>
    <source>
        <strain evidence="6 7">F0570</strain>
    </source>
</reference>
<dbReference type="EMBL" id="AWUW01000023">
    <property type="protein sequence ID" value="ERJ68403.1"/>
    <property type="molecule type" value="Genomic_DNA"/>
</dbReference>
<keyword evidence="3" id="KW-0238">DNA-binding</keyword>
<dbReference type="AlphaFoldDB" id="A0A0E2LT60"/>
<dbReference type="GO" id="GO:0005524">
    <property type="term" value="F:ATP binding"/>
    <property type="evidence" value="ECO:0007669"/>
    <property type="project" value="UniProtKB-KW"/>
</dbReference>
<dbReference type="GO" id="GO:0030983">
    <property type="term" value="F:mismatched DNA binding"/>
    <property type="evidence" value="ECO:0007669"/>
    <property type="project" value="InterPro"/>
</dbReference>
<proteinExistence type="predicted"/>
<gene>
    <name evidence="6" type="ORF">HMPREF1555_00417</name>
</gene>
<dbReference type="InterPro" id="IPR027417">
    <property type="entry name" value="P-loop_NTPase"/>
</dbReference>
<sequence length="465" mass="52203">MLMKLREQINSISGFRYVIDELCIHSSVGRRCLMEQEFLTEASDIEVLLSRVEIAISYQADQRKQKGLDEIAHKLMQLRDIQGTIYSLSRHVVCTDIDFFEIKFLAILSEDIRDLIRFYQLDDLSSPLPDLSHIVSVLDPEEKKIPHFYIYDAYSETLRELRDSLKKETNEDARIEIRNESLQEEDIVRKRLSRELSPYAGGLATALELLGAIDLLLAKVKLFIQLGWSKPGSGHSVTNYTGLVHPHVLSLLGKKGEKFQPVDIALPSLPTLITGANMAGKSVLLQGVALAQILYQYGFYVPAQKAEICPVEKVMLSLGDAQDIRQGLSSFGAEMMCLSSIADEARQGKQLLVLVDEPARTTNPVEGQAIVSGLLAILSRYKIRSLVTTHYGSIDIPCRRLKVRGFREDKVNLPLQVNSLSKCVDYTLEEVSENDVPHEAIRIAEILGVNEALMTECKQFLNNTK</sequence>
<evidence type="ECO:0000259" key="5">
    <source>
        <dbReference type="SMART" id="SM00534"/>
    </source>
</evidence>
<dbReference type="CDD" id="cd03243">
    <property type="entry name" value="ABC_MutS_homologs"/>
    <property type="match status" value="1"/>
</dbReference>
<evidence type="ECO:0000256" key="1">
    <source>
        <dbReference type="ARBA" id="ARBA00022741"/>
    </source>
</evidence>
<dbReference type="InterPro" id="IPR045076">
    <property type="entry name" value="MutS"/>
</dbReference>
<accession>A0A0E2LT60</accession>
<dbReference type="RefSeq" id="WP_021661779.1">
    <property type="nucleotide sequence ID" value="NZ_KI259120.1"/>
</dbReference>
<organism evidence="6 7">
    <name type="scientific">Porphyromonas gingivalis F0570</name>
    <dbReference type="NCBI Taxonomy" id="1227271"/>
    <lineage>
        <taxon>Bacteria</taxon>
        <taxon>Pseudomonadati</taxon>
        <taxon>Bacteroidota</taxon>
        <taxon>Bacteroidia</taxon>
        <taxon>Bacteroidales</taxon>
        <taxon>Porphyromonadaceae</taxon>
        <taxon>Porphyromonas</taxon>
    </lineage>
</organism>
<dbReference type="HOGENOM" id="CLU_041770_0_0_10"/>
<keyword evidence="1" id="KW-0547">Nucleotide-binding</keyword>
<feature type="domain" description="DNA mismatch repair proteins mutS family" evidence="5">
    <location>
        <begin position="272"/>
        <end position="462"/>
    </location>
</feature>
<dbReference type="PANTHER" id="PTHR11361">
    <property type="entry name" value="DNA MISMATCH REPAIR PROTEIN MUTS FAMILY MEMBER"/>
    <property type="match status" value="1"/>
</dbReference>
<protein>
    <submittedName>
        <fullName evidence="6">MutS domain V protein</fullName>
    </submittedName>
</protein>
<evidence type="ECO:0000256" key="2">
    <source>
        <dbReference type="ARBA" id="ARBA00022840"/>
    </source>
</evidence>
<dbReference type="SUPFAM" id="SSF52540">
    <property type="entry name" value="P-loop containing nucleoside triphosphate hydrolases"/>
    <property type="match status" value="1"/>
</dbReference>
<name>A0A0E2LT60_PORGN</name>
<dbReference type="GO" id="GO:0006298">
    <property type="term" value="P:mismatch repair"/>
    <property type="evidence" value="ECO:0007669"/>
    <property type="project" value="InterPro"/>
</dbReference>